<proteinExistence type="predicted"/>
<dbReference type="Gene3D" id="2.120.10.30">
    <property type="entry name" value="TolB, C-terminal domain"/>
    <property type="match status" value="1"/>
</dbReference>
<dbReference type="PANTHER" id="PTHR33546:SF1">
    <property type="entry name" value="LARGE, MULTIFUNCTIONAL SECRETED PROTEIN"/>
    <property type="match status" value="1"/>
</dbReference>
<evidence type="ECO:0000256" key="2">
    <source>
        <dbReference type="ARBA" id="ARBA00022723"/>
    </source>
</evidence>
<dbReference type="NCBIfam" id="TIGR02603">
    <property type="entry name" value="CxxCH_TIGR02603"/>
    <property type="match status" value="1"/>
</dbReference>
<dbReference type="EMBL" id="JASZZN010000003">
    <property type="protein sequence ID" value="MDM4014751.1"/>
    <property type="molecule type" value="Genomic_DNA"/>
</dbReference>
<dbReference type="SUPFAM" id="SSF46626">
    <property type="entry name" value="Cytochrome c"/>
    <property type="match status" value="1"/>
</dbReference>
<evidence type="ECO:0000313" key="7">
    <source>
        <dbReference type="Proteomes" id="UP001239462"/>
    </source>
</evidence>
<dbReference type="Gene3D" id="1.10.760.10">
    <property type="entry name" value="Cytochrome c-like domain"/>
    <property type="match status" value="1"/>
</dbReference>
<dbReference type="InterPro" id="IPR013428">
    <property type="entry name" value="Membrane-bound_put_N"/>
</dbReference>
<gene>
    <name evidence="6" type="ORF">QTN89_04870</name>
</gene>
<evidence type="ECO:0000259" key="5">
    <source>
        <dbReference type="PROSITE" id="PS51007"/>
    </source>
</evidence>
<evidence type="ECO:0000256" key="3">
    <source>
        <dbReference type="ARBA" id="ARBA00023004"/>
    </source>
</evidence>
<keyword evidence="7" id="KW-1185">Reference proteome</keyword>
<keyword evidence="2 4" id="KW-0479">Metal-binding</keyword>
<dbReference type="InterPro" id="IPR055557">
    <property type="entry name" value="DUF7133"/>
</dbReference>
<organism evidence="6 7">
    <name type="scientific">Roseiconus lacunae</name>
    <dbReference type="NCBI Taxonomy" id="2605694"/>
    <lineage>
        <taxon>Bacteria</taxon>
        <taxon>Pseudomonadati</taxon>
        <taxon>Planctomycetota</taxon>
        <taxon>Planctomycetia</taxon>
        <taxon>Pirellulales</taxon>
        <taxon>Pirellulaceae</taxon>
        <taxon>Roseiconus</taxon>
    </lineage>
</organism>
<evidence type="ECO:0000256" key="1">
    <source>
        <dbReference type="ARBA" id="ARBA00022617"/>
    </source>
</evidence>
<reference evidence="6 7" key="1">
    <citation type="submission" date="2023-06" db="EMBL/GenBank/DDBJ databases">
        <title>Roseiconus lacunae JC819 isolated from Gulf of Mannar region, Tamil Nadu.</title>
        <authorList>
            <person name="Pk S."/>
            <person name="Ch S."/>
            <person name="Ch V.R."/>
        </authorList>
    </citation>
    <scope>NUCLEOTIDE SEQUENCE [LARGE SCALE GENOMIC DNA]</scope>
    <source>
        <strain evidence="6 7">JC819</strain>
    </source>
</reference>
<dbReference type="InterPro" id="IPR036909">
    <property type="entry name" value="Cyt_c-like_dom_sf"/>
</dbReference>
<name>A0ABT7PE44_9BACT</name>
<dbReference type="PANTHER" id="PTHR33546">
    <property type="entry name" value="LARGE, MULTIFUNCTIONAL SECRETED PROTEIN-RELATED"/>
    <property type="match status" value="1"/>
</dbReference>
<dbReference type="Pfam" id="PF23500">
    <property type="entry name" value="DUF7133"/>
    <property type="match status" value="1"/>
</dbReference>
<dbReference type="Proteomes" id="UP001239462">
    <property type="component" value="Unassembled WGS sequence"/>
</dbReference>
<dbReference type="PROSITE" id="PS51007">
    <property type="entry name" value="CYTC"/>
    <property type="match status" value="1"/>
</dbReference>
<dbReference type="InterPro" id="IPR009056">
    <property type="entry name" value="Cyt_c-like_dom"/>
</dbReference>
<keyword evidence="1 4" id="KW-0349">Heme</keyword>
<dbReference type="SUPFAM" id="SSF50952">
    <property type="entry name" value="Soluble quinoprotein glucose dehydrogenase"/>
    <property type="match status" value="1"/>
</dbReference>
<dbReference type="InterPro" id="IPR011041">
    <property type="entry name" value="Quinoprot_gluc/sorb_DH_b-prop"/>
</dbReference>
<keyword evidence="3 4" id="KW-0408">Iron</keyword>
<dbReference type="InterPro" id="IPR011042">
    <property type="entry name" value="6-blade_b-propeller_TolB-like"/>
</dbReference>
<sequence>MFDQRCSLYRQFVVVVGCVLPTCLSGNLSRAADLVPPLVIEDGWEIELVKAEPEIVTPVMCVCDRQGRLLVIESHTHFPADDYSGPGHDRILRFSDSDSDGTLDRREVFFDQGKFTMGLACLDDGSVVVSYRDKVIRIDDKDGDGSAEQTETLLELDTVAEYPHNGLSGLTVSHDGWLYVGQGENFGEDYVLTAKDGSKQTGGGEGGNIFRLRVDGTQLQRIATGFWNPFGLCFDSANRLWTAGNDPDAMPPCRLMHVVEGGDYGFEFRFGRGGTHPLQSWLGELPVTLPPAAATGEAPCAVVPVGADLWVASWGDNRLEAYELSPSGASWTSQTRTILQGDTLFRPVGIAVAPDQSVYLTDWVRRDYSVHQTGRIWRLKRSDGQVVTPEQPMLSPSEMAADKVASESTIGSLLDVAVSPDRYLAQAAITALAKHPDLYPPGQIAKLEPEKQLGILAAWRWREFCEPKSLHESTRQELIRVAISVNDEDCNLFGLRWAAERRESSLLPIAEKILQRRSISPKLFEVAVAAISYLQNGTARSGIRDPARESLLETMARDQQRDDRLRAFAIRAIPKEAERPTVVDLKTWLKPDTSVELQSEIVRLLIARGDADSAKVLISVAKDAAYADSIRADAISGLSGHLSDHEQAIRQFADNQRLPNEVREEASRVLARQGGLKRQKRPPAEDFDSWLRLVGSGGDPAAGARVFQRSTCIRCHLHGGRGATTGPDLTSLTGQSRARILKSILDPSAEVGPLYVPWKIVTLDGDVRVGLKLPRPGVGGSIAFQSTDGLPFYVKLEEIEMHSFSDQSIMPEGLEQTMSIGELRDLLAFLETSTSQ</sequence>
<feature type="domain" description="Cytochrome c" evidence="5">
    <location>
        <begin position="698"/>
        <end position="834"/>
    </location>
</feature>
<dbReference type="NCBIfam" id="TIGR02604">
    <property type="entry name" value="Piru_Ver_Nterm"/>
    <property type="match status" value="1"/>
</dbReference>
<evidence type="ECO:0000313" key="6">
    <source>
        <dbReference type="EMBL" id="MDM4014751.1"/>
    </source>
</evidence>
<comment type="caution">
    <text evidence="6">The sequence shown here is derived from an EMBL/GenBank/DDBJ whole genome shotgun (WGS) entry which is preliminary data.</text>
</comment>
<dbReference type="RefSeq" id="WP_289162408.1">
    <property type="nucleotide sequence ID" value="NZ_JASZZN010000003.1"/>
</dbReference>
<dbReference type="InterPro" id="IPR013427">
    <property type="entry name" value="Haem-bd_dom_put"/>
</dbReference>
<accession>A0ABT7PE44</accession>
<protein>
    <recommendedName>
        <fullName evidence="5">Cytochrome c domain-containing protein</fullName>
    </recommendedName>
</protein>
<evidence type="ECO:0000256" key="4">
    <source>
        <dbReference type="PROSITE-ProRule" id="PRU00433"/>
    </source>
</evidence>